<evidence type="ECO:0000313" key="2">
    <source>
        <dbReference type="EMBL" id="KAF3943157.1"/>
    </source>
</evidence>
<name>A0A8J4Q4I7_9ROSI</name>
<keyword evidence="3" id="KW-1185">Reference proteome</keyword>
<feature type="region of interest" description="Disordered" evidence="1">
    <location>
        <begin position="1"/>
        <end position="36"/>
    </location>
</feature>
<dbReference type="AlphaFoldDB" id="A0A8J4Q4I7"/>
<feature type="non-terminal residue" evidence="2">
    <location>
        <position position="1"/>
    </location>
</feature>
<feature type="compositionally biased region" description="Basic and acidic residues" evidence="1">
    <location>
        <begin position="11"/>
        <end position="25"/>
    </location>
</feature>
<organism evidence="2 3">
    <name type="scientific">Castanea mollissima</name>
    <name type="common">Chinese chestnut</name>
    <dbReference type="NCBI Taxonomy" id="60419"/>
    <lineage>
        <taxon>Eukaryota</taxon>
        <taxon>Viridiplantae</taxon>
        <taxon>Streptophyta</taxon>
        <taxon>Embryophyta</taxon>
        <taxon>Tracheophyta</taxon>
        <taxon>Spermatophyta</taxon>
        <taxon>Magnoliopsida</taxon>
        <taxon>eudicotyledons</taxon>
        <taxon>Gunneridae</taxon>
        <taxon>Pentapetalae</taxon>
        <taxon>rosids</taxon>
        <taxon>fabids</taxon>
        <taxon>Fagales</taxon>
        <taxon>Fagaceae</taxon>
        <taxon>Castanea</taxon>
    </lineage>
</organism>
<sequence>ALGCANTSSECHTRSAKNERNRSTSKEVNMGTKSVPNSGNCFPPSILSTSSGECGLVLGVANCGRLVSRANFDGLGAQDHMDSVKSGQYGTIFRPDRPLDLWPVFRNC</sequence>
<proteinExistence type="predicted"/>
<evidence type="ECO:0000256" key="1">
    <source>
        <dbReference type="SAM" id="MobiDB-lite"/>
    </source>
</evidence>
<evidence type="ECO:0000313" key="3">
    <source>
        <dbReference type="Proteomes" id="UP000737018"/>
    </source>
</evidence>
<accession>A0A8J4Q4I7</accession>
<dbReference type="EMBL" id="JRKL02013066">
    <property type="protein sequence ID" value="KAF3943157.1"/>
    <property type="molecule type" value="Genomic_DNA"/>
</dbReference>
<reference evidence="2" key="1">
    <citation type="submission" date="2020-03" db="EMBL/GenBank/DDBJ databases">
        <title>Castanea mollissima Vanexum genome sequencing.</title>
        <authorList>
            <person name="Staton M."/>
        </authorList>
    </citation>
    <scope>NUCLEOTIDE SEQUENCE</scope>
    <source>
        <tissue evidence="2">Leaf</tissue>
    </source>
</reference>
<dbReference type="Proteomes" id="UP000737018">
    <property type="component" value="Unassembled WGS sequence"/>
</dbReference>
<feature type="compositionally biased region" description="Polar residues" evidence="1">
    <location>
        <begin position="1"/>
        <end position="10"/>
    </location>
</feature>
<comment type="caution">
    <text evidence="2">The sequence shown here is derived from an EMBL/GenBank/DDBJ whole genome shotgun (WGS) entry which is preliminary data.</text>
</comment>
<gene>
    <name evidence="2" type="ORF">CMV_030250</name>
</gene>
<protein>
    <submittedName>
        <fullName evidence="2">Uncharacterized protein</fullName>
    </submittedName>
</protein>